<dbReference type="Proteomes" id="UP000789595">
    <property type="component" value="Unassembled WGS sequence"/>
</dbReference>
<reference evidence="6" key="1">
    <citation type="submission" date="2021-01" db="EMBL/GenBank/DDBJ databases">
        <authorList>
            <person name="Corre E."/>
            <person name="Pelletier E."/>
            <person name="Niang G."/>
            <person name="Scheremetjew M."/>
            <person name="Finn R."/>
            <person name="Kale V."/>
            <person name="Holt S."/>
            <person name="Cochrane G."/>
            <person name="Meng A."/>
            <person name="Brown T."/>
            <person name="Cohen L."/>
        </authorList>
    </citation>
    <scope>NUCLEOTIDE SEQUENCE</scope>
    <source>
        <strain evidence="6">CCMP1756</strain>
    </source>
</reference>
<dbReference type="InterPro" id="IPR029063">
    <property type="entry name" value="SAM-dependent_MTases_sf"/>
</dbReference>
<dbReference type="OrthoDB" id="407325at2759"/>
<dbReference type="GO" id="GO:0032259">
    <property type="term" value="P:methylation"/>
    <property type="evidence" value="ECO:0007669"/>
    <property type="project" value="UniProtKB-KW"/>
</dbReference>
<dbReference type="PANTHER" id="PTHR14614:SF164">
    <property type="entry name" value="HISTONE-ARGININE METHYLTRANSFERASE METTL23"/>
    <property type="match status" value="1"/>
</dbReference>
<dbReference type="InterPro" id="IPR019410">
    <property type="entry name" value="Methyltransf_16"/>
</dbReference>
<dbReference type="EMBL" id="CAKKNE010000001">
    <property type="protein sequence ID" value="CAH0364567.1"/>
    <property type="molecule type" value="Genomic_DNA"/>
</dbReference>
<proteinExistence type="inferred from homology"/>
<evidence type="ECO:0000313" key="6">
    <source>
        <dbReference type="EMBL" id="CAE0702627.1"/>
    </source>
</evidence>
<dbReference type="SUPFAM" id="SSF53335">
    <property type="entry name" value="S-adenosyl-L-methionine-dependent methyltransferases"/>
    <property type="match status" value="1"/>
</dbReference>
<dbReference type="Gene3D" id="3.40.50.150">
    <property type="entry name" value="Vaccinia Virus protein VP39"/>
    <property type="match status" value="1"/>
</dbReference>
<name>A0A7S4A3S2_9STRA</name>
<gene>
    <name evidence="6" type="ORF">PCAL00307_LOCUS18072</name>
    <name evidence="7" type="ORF">PECAL_1P09370</name>
</gene>
<keyword evidence="5" id="KW-0732">Signal</keyword>
<evidence type="ECO:0000256" key="3">
    <source>
        <dbReference type="ARBA" id="ARBA00022691"/>
    </source>
</evidence>
<evidence type="ECO:0000313" key="7">
    <source>
        <dbReference type="EMBL" id="CAH0364567.1"/>
    </source>
</evidence>
<evidence type="ECO:0000256" key="5">
    <source>
        <dbReference type="SAM" id="SignalP"/>
    </source>
</evidence>
<keyword evidence="8" id="KW-1185">Reference proteome</keyword>
<protein>
    <recommendedName>
        <fullName evidence="9">Calmodulin-lysine N-methyltransferase</fullName>
    </recommendedName>
</protein>
<keyword evidence="3" id="KW-0949">S-adenosyl-L-methionine</keyword>
<evidence type="ECO:0000256" key="1">
    <source>
        <dbReference type="ARBA" id="ARBA00022603"/>
    </source>
</evidence>
<evidence type="ECO:0008006" key="9">
    <source>
        <dbReference type="Google" id="ProtNLM"/>
    </source>
</evidence>
<organism evidence="6">
    <name type="scientific">Pelagomonas calceolata</name>
    <dbReference type="NCBI Taxonomy" id="35677"/>
    <lineage>
        <taxon>Eukaryota</taxon>
        <taxon>Sar</taxon>
        <taxon>Stramenopiles</taxon>
        <taxon>Ochrophyta</taxon>
        <taxon>Pelagophyceae</taxon>
        <taxon>Pelagomonadales</taxon>
        <taxon>Pelagomonadaceae</taxon>
        <taxon>Pelagomonas</taxon>
    </lineage>
</organism>
<keyword evidence="1" id="KW-0489">Methyltransferase</keyword>
<comment type="similarity">
    <text evidence="4">Belongs to the methyltransferase superfamily. METTL23 family.</text>
</comment>
<keyword evidence="2" id="KW-0808">Transferase</keyword>
<feature type="signal peptide" evidence="5">
    <location>
        <begin position="1"/>
        <end position="20"/>
    </location>
</feature>
<sequence length="271" mass="28628">MMQRRTAVLCTAWYAVGASALSSSPWFDLAPPSAPERVSTLAEARPPHRKIATIKQKGDDGFAVSVDGRAELRFQRVEATWAASLGAALWPSSLALAGLVDKFVEGRSVLELGSGLGLGGAAAAQAGAKRVVCTDMDDELVEMLSSTGDAYQLDWCDEDTFLGEKFDCVIGADVAYEASVVPDLVRATLAHVADDGVALIVGERKRPAMRALLEALPADLTRALDYDMERVVLAEPPPPPENFGIAVLAYAPSRAALDGLLGRLEAEASSS</sequence>
<dbReference type="Pfam" id="PF10294">
    <property type="entry name" value="Methyltransf_16"/>
    <property type="match status" value="1"/>
</dbReference>
<dbReference type="EMBL" id="HBIW01020965">
    <property type="protein sequence ID" value="CAE0702627.1"/>
    <property type="molecule type" value="Transcribed_RNA"/>
</dbReference>
<dbReference type="AlphaFoldDB" id="A0A7S4A3S2"/>
<evidence type="ECO:0000256" key="2">
    <source>
        <dbReference type="ARBA" id="ARBA00022679"/>
    </source>
</evidence>
<feature type="chain" id="PRO_5036212267" description="Calmodulin-lysine N-methyltransferase" evidence="5">
    <location>
        <begin position="21"/>
        <end position="271"/>
    </location>
</feature>
<evidence type="ECO:0000313" key="8">
    <source>
        <dbReference type="Proteomes" id="UP000789595"/>
    </source>
</evidence>
<evidence type="ECO:0000256" key="4">
    <source>
        <dbReference type="ARBA" id="ARBA00043988"/>
    </source>
</evidence>
<reference evidence="7" key="2">
    <citation type="submission" date="2021-11" db="EMBL/GenBank/DDBJ databases">
        <authorList>
            <consortium name="Genoscope - CEA"/>
            <person name="William W."/>
        </authorList>
    </citation>
    <scope>NUCLEOTIDE SEQUENCE</scope>
</reference>
<accession>A0A7S4A3S2</accession>
<dbReference type="PANTHER" id="PTHR14614">
    <property type="entry name" value="HEPATOCELLULAR CARCINOMA-ASSOCIATED ANTIGEN"/>
    <property type="match status" value="1"/>
</dbReference>
<dbReference type="GO" id="GO:0008168">
    <property type="term" value="F:methyltransferase activity"/>
    <property type="evidence" value="ECO:0007669"/>
    <property type="project" value="UniProtKB-KW"/>
</dbReference>